<evidence type="ECO:0000256" key="9">
    <source>
        <dbReference type="RuleBase" id="RU000461"/>
    </source>
</evidence>
<sequence>MIEDGQQRRVALEGALVVAAVATLLLQIVLALRRRANRCINGKHQLLPEGPPAWPIVGHLPLLMKAPPHQVLGDLYLKEGYGPIVGLRLGAHRTIVVSNAEFAKELLLTHDRAFANRIPFVFVDTLLYGFNRAVAFATYNPRWVWIRKMFTQELLSAKRLQELSHVRYDEVRKLMHRFAHAASRSYSVNVGECLADSIADSTARLIHSKTLSEVAAELPDLIRRSVTEAVPTLGDFFPFLRFLDAIPKRRMRYFHRRLDRIFDSIVDERRRVMASCSPPDLPNDFLQVLLSLEKNSDEEEVVISNHDVKAMMLDIFGASMHTTTATIEWAFAELLRNPDILQKLRDEVDVATKGKTDVVTDEDVQKMPFLELVVKETLRLHPSLPLLLPRISSADCKVGKYTVPKGTQAIVNMWAIARDPEAWENPESFYPERFEGKELDVRGQHYEFLPFGSGRRMCPGMRLGLSSVHVTLANLVKFFEWELPHGQSPAAMDMSEKIALGCSKNVPVLAIPTPRQHVPLAMI</sequence>
<evidence type="ECO:0000256" key="2">
    <source>
        <dbReference type="ARBA" id="ARBA00010617"/>
    </source>
</evidence>
<dbReference type="GO" id="GO:0020037">
    <property type="term" value="F:heme binding"/>
    <property type="evidence" value="ECO:0007669"/>
    <property type="project" value="InterPro"/>
</dbReference>
<dbReference type="FunFam" id="1.10.630.10:FF:000126">
    <property type="entry name" value="Predicted protein"/>
    <property type="match status" value="1"/>
</dbReference>
<dbReference type="InterPro" id="IPR017972">
    <property type="entry name" value="Cyt_P450_CS"/>
</dbReference>
<evidence type="ECO:0000256" key="4">
    <source>
        <dbReference type="ARBA" id="ARBA00022723"/>
    </source>
</evidence>
<keyword evidence="10" id="KW-0812">Transmembrane</keyword>
<keyword evidence="4 8" id="KW-0479">Metal-binding</keyword>
<keyword evidence="5 9" id="KW-0560">Oxidoreductase</keyword>
<evidence type="ECO:0000256" key="10">
    <source>
        <dbReference type="SAM" id="Phobius"/>
    </source>
</evidence>
<accession>A0A9D4UIU8</accession>
<name>A0A9D4UIU8_ADICA</name>
<dbReference type="InterPro" id="IPR002401">
    <property type="entry name" value="Cyt_P450_E_grp-I"/>
</dbReference>
<dbReference type="PANTHER" id="PTHR47944">
    <property type="entry name" value="CYTOCHROME P450 98A9"/>
    <property type="match status" value="1"/>
</dbReference>
<comment type="cofactor">
    <cofactor evidence="1 8">
        <name>heme</name>
        <dbReference type="ChEBI" id="CHEBI:30413"/>
    </cofactor>
</comment>
<evidence type="ECO:0000256" key="8">
    <source>
        <dbReference type="PIRSR" id="PIRSR602401-1"/>
    </source>
</evidence>
<dbReference type="PANTHER" id="PTHR47944:SF4">
    <property type="entry name" value="OS09G0441700 PROTEIN"/>
    <property type="match status" value="1"/>
</dbReference>
<evidence type="ECO:0000313" key="12">
    <source>
        <dbReference type="Proteomes" id="UP000886520"/>
    </source>
</evidence>
<dbReference type="OrthoDB" id="1470350at2759"/>
<comment type="caution">
    <text evidence="11">The sequence shown here is derived from an EMBL/GenBank/DDBJ whole genome shotgun (WGS) entry which is preliminary data.</text>
</comment>
<dbReference type="PRINTS" id="PR00463">
    <property type="entry name" value="EP450I"/>
</dbReference>
<dbReference type="Pfam" id="PF00067">
    <property type="entry name" value="p450"/>
    <property type="match status" value="1"/>
</dbReference>
<evidence type="ECO:0000256" key="3">
    <source>
        <dbReference type="ARBA" id="ARBA00022617"/>
    </source>
</evidence>
<dbReference type="Gene3D" id="1.10.630.10">
    <property type="entry name" value="Cytochrome P450"/>
    <property type="match status" value="1"/>
</dbReference>
<dbReference type="GO" id="GO:0016705">
    <property type="term" value="F:oxidoreductase activity, acting on paired donors, with incorporation or reduction of molecular oxygen"/>
    <property type="evidence" value="ECO:0007669"/>
    <property type="project" value="InterPro"/>
</dbReference>
<keyword evidence="3 8" id="KW-0349">Heme</keyword>
<dbReference type="PRINTS" id="PR00385">
    <property type="entry name" value="P450"/>
</dbReference>
<evidence type="ECO:0000256" key="7">
    <source>
        <dbReference type="ARBA" id="ARBA00023033"/>
    </source>
</evidence>
<proteinExistence type="inferred from homology"/>
<evidence type="ECO:0000256" key="5">
    <source>
        <dbReference type="ARBA" id="ARBA00023002"/>
    </source>
</evidence>
<keyword evidence="7 9" id="KW-0503">Monooxygenase</keyword>
<keyword evidence="10" id="KW-0472">Membrane</keyword>
<keyword evidence="12" id="KW-1185">Reference proteome</keyword>
<keyword evidence="6 8" id="KW-0408">Iron</keyword>
<evidence type="ECO:0000256" key="6">
    <source>
        <dbReference type="ARBA" id="ARBA00023004"/>
    </source>
</evidence>
<dbReference type="AlphaFoldDB" id="A0A9D4UIU8"/>
<evidence type="ECO:0008006" key="13">
    <source>
        <dbReference type="Google" id="ProtNLM"/>
    </source>
</evidence>
<keyword evidence="10" id="KW-1133">Transmembrane helix</keyword>
<gene>
    <name evidence="11" type="ORF">GOP47_0016583</name>
</gene>
<dbReference type="InterPro" id="IPR001128">
    <property type="entry name" value="Cyt_P450"/>
</dbReference>
<evidence type="ECO:0000256" key="1">
    <source>
        <dbReference type="ARBA" id="ARBA00001971"/>
    </source>
</evidence>
<comment type="similarity">
    <text evidence="2 9">Belongs to the cytochrome P450 family.</text>
</comment>
<organism evidence="11 12">
    <name type="scientific">Adiantum capillus-veneris</name>
    <name type="common">Maidenhair fern</name>
    <dbReference type="NCBI Taxonomy" id="13818"/>
    <lineage>
        <taxon>Eukaryota</taxon>
        <taxon>Viridiplantae</taxon>
        <taxon>Streptophyta</taxon>
        <taxon>Embryophyta</taxon>
        <taxon>Tracheophyta</taxon>
        <taxon>Polypodiopsida</taxon>
        <taxon>Polypodiidae</taxon>
        <taxon>Polypodiales</taxon>
        <taxon>Pteridineae</taxon>
        <taxon>Pteridaceae</taxon>
        <taxon>Vittarioideae</taxon>
        <taxon>Adiantum</taxon>
    </lineage>
</organism>
<dbReference type="Proteomes" id="UP000886520">
    <property type="component" value="Chromosome 16"/>
</dbReference>
<evidence type="ECO:0000313" key="11">
    <source>
        <dbReference type="EMBL" id="KAI5068238.1"/>
    </source>
</evidence>
<protein>
    <recommendedName>
        <fullName evidence="13">Cytochrome P450</fullName>
    </recommendedName>
</protein>
<dbReference type="GO" id="GO:0044550">
    <property type="term" value="P:secondary metabolite biosynthetic process"/>
    <property type="evidence" value="ECO:0007669"/>
    <property type="project" value="UniProtKB-ARBA"/>
</dbReference>
<dbReference type="GO" id="GO:0004497">
    <property type="term" value="F:monooxygenase activity"/>
    <property type="evidence" value="ECO:0007669"/>
    <property type="project" value="UniProtKB-KW"/>
</dbReference>
<dbReference type="GO" id="GO:0005506">
    <property type="term" value="F:iron ion binding"/>
    <property type="evidence" value="ECO:0007669"/>
    <property type="project" value="InterPro"/>
</dbReference>
<dbReference type="EMBL" id="JABFUD020000016">
    <property type="protein sequence ID" value="KAI5068238.1"/>
    <property type="molecule type" value="Genomic_DNA"/>
</dbReference>
<dbReference type="InterPro" id="IPR036396">
    <property type="entry name" value="Cyt_P450_sf"/>
</dbReference>
<dbReference type="SUPFAM" id="SSF48264">
    <property type="entry name" value="Cytochrome P450"/>
    <property type="match status" value="1"/>
</dbReference>
<dbReference type="PROSITE" id="PS00086">
    <property type="entry name" value="CYTOCHROME_P450"/>
    <property type="match status" value="1"/>
</dbReference>
<feature type="transmembrane region" description="Helical" evidence="10">
    <location>
        <begin position="12"/>
        <end position="32"/>
    </location>
</feature>
<feature type="binding site" description="axial binding residue" evidence="8">
    <location>
        <position position="458"/>
    </location>
    <ligand>
        <name>heme</name>
        <dbReference type="ChEBI" id="CHEBI:30413"/>
    </ligand>
    <ligandPart>
        <name>Fe</name>
        <dbReference type="ChEBI" id="CHEBI:18248"/>
    </ligandPart>
</feature>
<reference evidence="11" key="1">
    <citation type="submission" date="2021-01" db="EMBL/GenBank/DDBJ databases">
        <title>Adiantum capillus-veneris genome.</title>
        <authorList>
            <person name="Fang Y."/>
            <person name="Liao Q."/>
        </authorList>
    </citation>
    <scope>NUCLEOTIDE SEQUENCE</scope>
    <source>
        <strain evidence="11">H3</strain>
        <tissue evidence="11">Leaf</tissue>
    </source>
</reference>